<dbReference type="Ensembl" id="ENSCCRT00000001572.2">
    <property type="protein sequence ID" value="ENSCCRP00000001410.2"/>
    <property type="gene ID" value="ENSCCRG00000044292.2"/>
</dbReference>
<dbReference type="InterPro" id="IPR001429">
    <property type="entry name" value="P2X_purnocptor"/>
</dbReference>
<dbReference type="NCBIfam" id="TIGR00863">
    <property type="entry name" value="P2X"/>
    <property type="match status" value="1"/>
</dbReference>
<feature type="transmembrane region" description="Helical" evidence="22">
    <location>
        <begin position="26"/>
        <end position="45"/>
    </location>
</feature>
<dbReference type="InterPro" id="IPR059116">
    <property type="entry name" value="P2X_receptor"/>
</dbReference>
<evidence type="ECO:0000256" key="15">
    <source>
        <dbReference type="ARBA" id="ARBA00023303"/>
    </source>
</evidence>
<comment type="function">
    <text evidence="22">Receptor for ATP that acts as a ligand-gated ion channel.</text>
</comment>
<feature type="disulfide bond" evidence="20">
    <location>
        <begin position="118"/>
        <end position="133"/>
    </location>
</feature>
<feature type="binding site" evidence="19">
    <location>
        <begin position="64"/>
        <end position="66"/>
    </location>
    <ligand>
        <name>ATP</name>
        <dbReference type="ChEBI" id="CHEBI:30616"/>
        <note>ligand shared between two neighboring subunits of the homotrimer</note>
    </ligand>
</feature>
<feature type="disulfide bond" evidence="20">
    <location>
        <begin position="243"/>
        <end position="252"/>
    </location>
</feature>
<feature type="glycosylation site" description="N-linked (GlcNAc...) asparagine" evidence="21">
    <location>
        <position position="166"/>
    </location>
</feature>
<dbReference type="PANTHER" id="PTHR10125">
    <property type="entry name" value="P2X PURINOCEPTOR"/>
    <property type="match status" value="1"/>
</dbReference>
<dbReference type="Pfam" id="PF00864">
    <property type="entry name" value="P2X_receptor"/>
    <property type="match status" value="1"/>
</dbReference>
<dbReference type="GO" id="GO:0033198">
    <property type="term" value="P:response to ATP"/>
    <property type="evidence" value="ECO:0007669"/>
    <property type="project" value="InterPro"/>
</dbReference>
<feature type="binding site" evidence="19">
    <location>
        <position position="295"/>
    </location>
    <ligand>
        <name>ATP</name>
        <dbReference type="ChEBI" id="CHEBI:30616"/>
        <note>ligand shared between two neighboring subunits of the homotrimer</note>
    </ligand>
</feature>
<evidence type="ECO:0000256" key="19">
    <source>
        <dbReference type="PIRSR" id="PIRSR005713-1"/>
    </source>
</evidence>
<keyword evidence="12 22" id="KW-0675">Receptor</keyword>
<evidence type="ECO:0000256" key="4">
    <source>
        <dbReference type="ARBA" id="ARBA00022475"/>
    </source>
</evidence>
<dbReference type="PIRSF" id="PIRSF005713">
    <property type="entry name" value="P2X_purinoceptor"/>
    <property type="match status" value="1"/>
</dbReference>
<dbReference type="PRINTS" id="PR01307">
    <property type="entry name" value="P2XRECEPTOR"/>
</dbReference>
<keyword evidence="8 22" id="KW-1133">Transmembrane helix</keyword>
<evidence type="ECO:0000256" key="12">
    <source>
        <dbReference type="ARBA" id="ARBA00023170"/>
    </source>
</evidence>
<comment type="catalytic activity">
    <reaction evidence="17">
        <text>Ca(2+)(in) = Ca(2+)(out)</text>
        <dbReference type="Rhea" id="RHEA:29671"/>
        <dbReference type="ChEBI" id="CHEBI:29108"/>
    </reaction>
</comment>
<reference evidence="23" key="1">
    <citation type="submission" date="2025-08" db="UniProtKB">
        <authorList>
            <consortium name="Ensembl"/>
        </authorList>
    </citation>
    <scope>IDENTIFICATION</scope>
</reference>
<feature type="transmembrane region" description="Helical" evidence="22">
    <location>
        <begin position="321"/>
        <end position="343"/>
    </location>
</feature>
<accession>A0A8C0Y200</accession>
<evidence type="ECO:0000313" key="24">
    <source>
        <dbReference type="Proteomes" id="UP001108240"/>
    </source>
</evidence>
<comment type="function">
    <text evidence="18">Extracellular ATP-activated non-selective cation channel. Plays particularly important role in sensory neurons where its activation is critical for gustatory, nociceptive responses, visceral reflexes and sensory hypersensitization.</text>
</comment>
<evidence type="ECO:0000256" key="2">
    <source>
        <dbReference type="ARBA" id="ARBA00009848"/>
    </source>
</evidence>
<dbReference type="GO" id="GO:0098794">
    <property type="term" value="C:postsynapse"/>
    <property type="evidence" value="ECO:0007669"/>
    <property type="project" value="GOC"/>
</dbReference>
<keyword evidence="5 22" id="KW-0812">Transmembrane</keyword>
<evidence type="ECO:0000256" key="5">
    <source>
        <dbReference type="ARBA" id="ARBA00022692"/>
    </source>
</evidence>
<comment type="subcellular location">
    <subcellularLocation>
        <location evidence="1">Cell membrane</location>
        <topology evidence="1">Multi-pass membrane protein</topology>
    </subcellularLocation>
    <subcellularLocation>
        <location evidence="22">Membrane</location>
        <topology evidence="22">Multi-pass membrane protein</topology>
    </subcellularLocation>
</comment>
<comment type="subunit">
    <text evidence="18">Homotrimer. Forms heterotrimer with P2RX2. Heterotrimeric P2RX2/3 has a ligand dose-response profile that is distinct from either homotrimeric P2RX2 or P2RX3.</text>
</comment>
<name>A0A8C0Y200_CYPCA</name>
<proteinExistence type="inferred from homology"/>
<evidence type="ECO:0000256" key="7">
    <source>
        <dbReference type="ARBA" id="ARBA00022840"/>
    </source>
</evidence>
<evidence type="ECO:0000256" key="10">
    <source>
        <dbReference type="ARBA" id="ARBA00023136"/>
    </source>
</evidence>
<evidence type="ECO:0000256" key="14">
    <source>
        <dbReference type="ARBA" id="ARBA00023286"/>
    </source>
</evidence>
<keyword evidence="4" id="KW-1003">Cell membrane</keyword>
<keyword evidence="9 18" id="KW-0406">Ion transport</keyword>
<feature type="binding site" evidence="19">
    <location>
        <begin position="275"/>
        <end position="277"/>
    </location>
    <ligand>
        <name>ATP</name>
        <dbReference type="ChEBI" id="CHEBI:30616"/>
        <note>ligand shared between two neighboring subunits of the homotrimer</note>
    </ligand>
</feature>
<evidence type="ECO:0000256" key="17">
    <source>
        <dbReference type="ARBA" id="ARBA00036634"/>
    </source>
</evidence>
<dbReference type="AlphaFoldDB" id="A0A8C0Y200"/>
<keyword evidence="24" id="KW-1185">Reference proteome</keyword>
<dbReference type="GeneTree" id="ENSGT01020000230351"/>
<dbReference type="Gene3D" id="1.10.287.940">
    <property type="entry name" value="atp-gated p2x4 ion channel"/>
    <property type="match status" value="1"/>
</dbReference>
<keyword evidence="13" id="KW-0325">Glycoprotein</keyword>
<dbReference type="GO" id="GO:0005524">
    <property type="term" value="F:ATP binding"/>
    <property type="evidence" value="ECO:0007669"/>
    <property type="project" value="UniProtKB-UniRule"/>
</dbReference>
<feature type="disulfide bond" evidence="20">
    <location>
        <begin position="108"/>
        <end position="149"/>
    </location>
</feature>
<dbReference type="InterPro" id="IPR003046">
    <property type="entry name" value="P2X3_purnocptor"/>
</dbReference>
<evidence type="ECO:0000256" key="9">
    <source>
        <dbReference type="ARBA" id="ARBA00023065"/>
    </source>
</evidence>
<keyword evidence="11 20" id="KW-1015">Disulfide bond</keyword>
<evidence type="ECO:0000313" key="23">
    <source>
        <dbReference type="Ensembl" id="ENSCCRP00000001410.2"/>
    </source>
</evidence>
<dbReference type="GO" id="GO:0005886">
    <property type="term" value="C:plasma membrane"/>
    <property type="evidence" value="ECO:0007669"/>
    <property type="project" value="UniProtKB-SubCell"/>
</dbReference>
<evidence type="ECO:0000256" key="16">
    <source>
        <dbReference type="ARBA" id="ARBA00036239"/>
    </source>
</evidence>
<dbReference type="GO" id="GO:0070588">
    <property type="term" value="P:calcium ion transmembrane transport"/>
    <property type="evidence" value="ECO:0007669"/>
    <property type="project" value="TreeGrafter"/>
</dbReference>
<evidence type="ECO:0000256" key="22">
    <source>
        <dbReference type="RuleBase" id="RU000681"/>
    </source>
</evidence>
<dbReference type="PROSITE" id="PS01212">
    <property type="entry name" value="P2X_RECEPTOR"/>
    <property type="match status" value="1"/>
</dbReference>
<dbReference type="PANTHER" id="PTHR10125:SF8">
    <property type="entry name" value="P2X PURINOCEPTOR 3"/>
    <property type="match status" value="1"/>
</dbReference>
<protein>
    <recommendedName>
        <fullName evidence="18 22">P2X purinoceptor</fullName>
    </recommendedName>
    <alternativeName>
        <fullName evidence="18">P2X purinoceptor 3</fullName>
    </alternativeName>
</protein>
<dbReference type="FunFam" id="2.60.490.10:FF:000001">
    <property type="entry name" value="P2X purinoceptor"/>
    <property type="match status" value="1"/>
</dbReference>
<dbReference type="FunFam" id="1.10.287.940:FF:000010">
    <property type="entry name" value="P2X receptor E"/>
    <property type="match status" value="1"/>
</dbReference>
<dbReference type="GO" id="GO:0004931">
    <property type="term" value="F:extracellularly ATP-gated monoatomic cation channel activity"/>
    <property type="evidence" value="ECO:0007669"/>
    <property type="project" value="UniProtKB-UniRule"/>
</dbReference>
<evidence type="ECO:0000256" key="21">
    <source>
        <dbReference type="PIRSR" id="PIRSR005713-3"/>
    </source>
</evidence>
<dbReference type="GO" id="GO:0001614">
    <property type="term" value="F:purinergic nucleotide receptor activity"/>
    <property type="evidence" value="ECO:0007669"/>
    <property type="project" value="UniProtKB-UniRule"/>
</dbReference>
<evidence type="ECO:0000256" key="1">
    <source>
        <dbReference type="ARBA" id="ARBA00004651"/>
    </source>
</evidence>
<evidence type="ECO:0000256" key="20">
    <source>
        <dbReference type="PIRSR" id="PIRSR005713-2"/>
    </source>
</evidence>
<sequence length="383" mass="43757">MSNFITDFFTYETTKSVVVKSWTIGIINRVVQLLIITYFIGWVFLYEKAYQVRDTAIESSVMTKVKGFGEYNNRIMDVADYVTPTQGASVFCIITKLITTENQVPGYCPEVTLFYMLCSFPLFFSQGLLTGRCVNFNVTHKTCEIKGWCPAEIDEIQPDPMMEVENFTIFIKNSIRFPRFNFTKGNFLPNINSSYIKQCKFDFESNMYCPIFKVGDVIRFAQQDFTTLAKKGGVIGIKIAWVCDLDKAHDKCKPAYSFTRLDAMSEKTTVSPGYNFRYAKYFKTENGTEYRTLLKAYAIRFDVLVNGDAGRFDMIPTLINMVAAFTSVGVGTVLCDIILLNFLKGADQYKAKKFEEVYHSQHSIKTDENFSKDSGAFSIDRYS</sequence>
<evidence type="ECO:0000256" key="6">
    <source>
        <dbReference type="ARBA" id="ARBA00022741"/>
    </source>
</evidence>
<comment type="catalytic activity">
    <reaction evidence="16">
        <text>Na(+)(in) = Na(+)(out)</text>
        <dbReference type="Rhea" id="RHEA:34963"/>
        <dbReference type="ChEBI" id="CHEBI:29101"/>
    </reaction>
</comment>
<keyword evidence="7 19" id="KW-0067">ATP-binding</keyword>
<evidence type="ECO:0000256" key="11">
    <source>
        <dbReference type="ARBA" id="ARBA00023157"/>
    </source>
</evidence>
<evidence type="ECO:0000256" key="8">
    <source>
        <dbReference type="ARBA" id="ARBA00022989"/>
    </source>
</evidence>
<evidence type="ECO:0000256" key="18">
    <source>
        <dbReference type="PIRNR" id="PIRNR005713"/>
    </source>
</evidence>
<feature type="binding site" evidence="19">
    <location>
        <position position="168"/>
    </location>
    <ligand>
        <name>ATP</name>
        <dbReference type="ChEBI" id="CHEBI:30616"/>
        <note>ligand shared between two neighboring subunits of the homotrimer</note>
    </ligand>
</feature>
<organism evidence="23 24">
    <name type="scientific">Cyprinus carpio carpio</name>
    <dbReference type="NCBI Taxonomy" id="630221"/>
    <lineage>
        <taxon>Eukaryota</taxon>
        <taxon>Metazoa</taxon>
        <taxon>Chordata</taxon>
        <taxon>Craniata</taxon>
        <taxon>Vertebrata</taxon>
        <taxon>Euteleostomi</taxon>
        <taxon>Actinopterygii</taxon>
        <taxon>Neopterygii</taxon>
        <taxon>Teleostei</taxon>
        <taxon>Ostariophysi</taxon>
        <taxon>Cypriniformes</taxon>
        <taxon>Cyprinidae</taxon>
        <taxon>Cyprininae</taxon>
        <taxon>Cyprinus</taxon>
    </lineage>
</organism>
<evidence type="ECO:0000256" key="3">
    <source>
        <dbReference type="ARBA" id="ARBA00022448"/>
    </source>
</evidence>
<dbReference type="InterPro" id="IPR053792">
    <property type="entry name" value="P2X_RECEPTOR_CS"/>
</dbReference>
<comment type="similarity">
    <text evidence="2 18 22">Belongs to the P2X receptor family.</text>
</comment>
<evidence type="ECO:0000256" key="13">
    <source>
        <dbReference type="ARBA" id="ARBA00023180"/>
    </source>
</evidence>
<keyword evidence="3 18" id="KW-0813">Transport</keyword>
<dbReference type="Proteomes" id="UP001108240">
    <property type="component" value="Unplaced"/>
</dbReference>
<dbReference type="Gene3D" id="2.60.490.10">
    <property type="entry name" value="atp-gated p2x4 ion channel domain"/>
    <property type="match status" value="1"/>
</dbReference>
<reference evidence="23" key="2">
    <citation type="submission" date="2025-09" db="UniProtKB">
        <authorList>
            <consortium name="Ensembl"/>
        </authorList>
    </citation>
    <scope>IDENTIFICATION</scope>
</reference>
<keyword evidence="15 22" id="KW-0407">Ion channel</keyword>
<keyword evidence="10 18" id="KW-0472">Membrane</keyword>
<dbReference type="InterPro" id="IPR027309">
    <property type="entry name" value="P2X_extracellular_dom_sf"/>
</dbReference>
<dbReference type="PRINTS" id="PR01310">
    <property type="entry name" value="P2X3RECEPTOR"/>
</dbReference>
<keyword evidence="6 19" id="KW-0547">Nucleotide-binding</keyword>
<feature type="disulfide bond" evidence="20">
    <location>
        <begin position="199"/>
        <end position="209"/>
    </location>
</feature>
<keyword evidence="14 18" id="KW-1071">Ligand-gated ion channel</keyword>